<dbReference type="Proteomes" id="UP001430953">
    <property type="component" value="Unassembled WGS sequence"/>
</dbReference>
<feature type="region of interest" description="Disordered" evidence="1">
    <location>
        <begin position="44"/>
        <end position="74"/>
    </location>
</feature>
<feature type="compositionally biased region" description="Basic and acidic residues" evidence="1">
    <location>
        <begin position="62"/>
        <end position="74"/>
    </location>
</feature>
<reference evidence="2 3" key="1">
    <citation type="submission" date="2023-03" db="EMBL/GenBank/DDBJ databases">
        <title>High recombination rates correlate with genetic variation in Cardiocondyla obscurior ants.</title>
        <authorList>
            <person name="Errbii M."/>
        </authorList>
    </citation>
    <scope>NUCLEOTIDE SEQUENCE [LARGE SCALE GENOMIC DNA]</scope>
    <source>
        <strain evidence="2">Alpha-2009</strain>
        <tissue evidence="2">Whole body</tissue>
    </source>
</reference>
<name>A0AAW2EZM1_9HYME</name>
<comment type="caution">
    <text evidence="2">The sequence shown here is derived from an EMBL/GenBank/DDBJ whole genome shotgun (WGS) entry which is preliminary data.</text>
</comment>
<sequence>MRFYANTASYHRCTRRLISSTVKRDQSRLGHYFGLIFRRDFSTAPPRRGVLPGRTRPTRGRTTGDTRGRNNRRENNRRFAYCENSPSCKKLRNNETLFINDVGIRPSL</sequence>
<protein>
    <submittedName>
        <fullName evidence="2">Uncharacterized protein</fullName>
    </submittedName>
</protein>
<evidence type="ECO:0000256" key="1">
    <source>
        <dbReference type="SAM" id="MobiDB-lite"/>
    </source>
</evidence>
<feature type="compositionally biased region" description="Low complexity" evidence="1">
    <location>
        <begin position="45"/>
        <end position="61"/>
    </location>
</feature>
<organism evidence="2 3">
    <name type="scientific">Cardiocondyla obscurior</name>
    <dbReference type="NCBI Taxonomy" id="286306"/>
    <lineage>
        <taxon>Eukaryota</taxon>
        <taxon>Metazoa</taxon>
        <taxon>Ecdysozoa</taxon>
        <taxon>Arthropoda</taxon>
        <taxon>Hexapoda</taxon>
        <taxon>Insecta</taxon>
        <taxon>Pterygota</taxon>
        <taxon>Neoptera</taxon>
        <taxon>Endopterygota</taxon>
        <taxon>Hymenoptera</taxon>
        <taxon>Apocrita</taxon>
        <taxon>Aculeata</taxon>
        <taxon>Formicoidea</taxon>
        <taxon>Formicidae</taxon>
        <taxon>Myrmicinae</taxon>
        <taxon>Cardiocondyla</taxon>
    </lineage>
</organism>
<proteinExistence type="predicted"/>
<keyword evidence="3" id="KW-1185">Reference proteome</keyword>
<accession>A0AAW2EZM1</accession>
<evidence type="ECO:0000313" key="2">
    <source>
        <dbReference type="EMBL" id="KAL0108113.1"/>
    </source>
</evidence>
<gene>
    <name evidence="2" type="ORF">PUN28_015011</name>
</gene>
<dbReference type="AlphaFoldDB" id="A0AAW2EZM1"/>
<evidence type="ECO:0000313" key="3">
    <source>
        <dbReference type="Proteomes" id="UP001430953"/>
    </source>
</evidence>
<dbReference type="EMBL" id="JADYXP020000016">
    <property type="protein sequence ID" value="KAL0108113.1"/>
    <property type="molecule type" value="Genomic_DNA"/>
</dbReference>